<feature type="transmembrane region" description="Helical" evidence="1">
    <location>
        <begin position="238"/>
        <end position="271"/>
    </location>
</feature>
<proteinExistence type="predicted"/>
<dbReference type="GeneID" id="107266913"/>
<name>A0AAJ7RG25_CEPCN</name>
<dbReference type="RefSeq" id="XP_024939810.1">
    <property type="nucleotide sequence ID" value="XM_025084042.1"/>
</dbReference>
<feature type="transmembrane region" description="Helical" evidence="1">
    <location>
        <begin position="194"/>
        <end position="218"/>
    </location>
</feature>
<evidence type="ECO:0000313" key="3">
    <source>
        <dbReference type="RefSeq" id="XP_024939810.1"/>
    </source>
</evidence>
<dbReference type="Proteomes" id="UP000694920">
    <property type="component" value="Unplaced"/>
</dbReference>
<keyword evidence="2" id="KW-1185">Reference proteome</keyword>
<keyword evidence="1" id="KW-0472">Membrane</keyword>
<dbReference type="AlphaFoldDB" id="A0AAJ7RG25"/>
<keyword evidence="1" id="KW-1133">Transmembrane helix</keyword>
<protein>
    <submittedName>
        <fullName evidence="3">Uncharacterized protein LOC107266913</fullName>
    </submittedName>
</protein>
<gene>
    <name evidence="3" type="primary">LOC107266913</name>
</gene>
<evidence type="ECO:0000313" key="2">
    <source>
        <dbReference type="Proteomes" id="UP000694920"/>
    </source>
</evidence>
<evidence type="ECO:0000256" key="1">
    <source>
        <dbReference type="SAM" id="Phobius"/>
    </source>
</evidence>
<dbReference type="KEGG" id="ccin:107266913"/>
<organism evidence="2 3">
    <name type="scientific">Cephus cinctus</name>
    <name type="common">Wheat stem sawfly</name>
    <dbReference type="NCBI Taxonomy" id="211228"/>
    <lineage>
        <taxon>Eukaryota</taxon>
        <taxon>Metazoa</taxon>
        <taxon>Ecdysozoa</taxon>
        <taxon>Arthropoda</taxon>
        <taxon>Hexapoda</taxon>
        <taxon>Insecta</taxon>
        <taxon>Pterygota</taxon>
        <taxon>Neoptera</taxon>
        <taxon>Endopterygota</taxon>
        <taxon>Hymenoptera</taxon>
        <taxon>Cephoidea</taxon>
        <taxon>Cephidae</taxon>
        <taxon>Cephus</taxon>
    </lineage>
</organism>
<accession>A0AAJ7RG25</accession>
<sequence length="278" mass="31897">MSVFEKRKFILEYLFDMSNFKNSTQVNISEVNQTSSPKSYESKKEIVMEDISPIELKLDDITTIGFAKDTSQEPEDSGDWKYCERLPTSWTTTSRLPEMDIAMLQPSINSYGYEYKRKNLYSLSDSNRRTCWPSCLAESTERPQVEATASKNSNLLYEVREYLANYQETYGTPRSEYSFAALVRVMGQATGRSLLALFYIIVNVAPVAEVFLHILRFILDRAISILNTSDRRQILIKYFVLGVQLISVYICLVFIFGSIVVPIVQMVFGILTKIMLYG</sequence>
<reference evidence="3" key="1">
    <citation type="submission" date="2025-08" db="UniProtKB">
        <authorList>
            <consortium name="RefSeq"/>
        </authorList>
    </citation>
    <scope>IDENTIFICATION</scope>
</reference>
<keyword evidence="1" id="KW-0812">Transmembrane</keyword>